<dbReference type="Proteomes" id="UP000822688">
    <property type="component" value="Chromosome V"/>
</dbReference>
<comment type="caution">
    <text evidence="2">The sequence shown here is derived from an EMBL/GenBank/DDBJ whole genome shotgun (WGS) entry which is preliminary data.</text>
</comment>
<feature type="signal peptide" evidence="1">
    <location>
        <begin position="1"/>
        <end position="20"/>
    </location>
</feature>
<reference evidence="2" key="1">
    <citation type="submission" date="2020-06" db="EMBL/GenBank/DDBJ databases">
        <title>WGS assembly of Ceratodon purpureus strain R40.</title>
        <authorList>
            <person name="Carey S.B."/>
            <person name="Jenkins J."/>
            <person name="Shu S."/>
            <person name="Lovell J.T."/>
            <person name="Sreedasyam A."/>
            <person name="Maumus F."/>
            <person name="Tiley G.P."/>
            <person name="Fernandez-Pozo N."/>
            <person name="Barry K."/>
            <person name="Chen C."/>
            <person name="Wang M."/>
            <person name="Lipzen A."/>
            <person name="Daum C."/>
            <person name="Saski C.A."/>
            <person name="Payton A.C."/>
            <person name="Mcbreen J.C."/>
            <person name="Conrad R.E."/>
            <person name="Kollar L.M."/>
            <person name="Olsson S."/>
            <person name="Huttunen S."/>
            <person name="Landis J.B."/>
            <person name="Wickett N.J."/>
            <person name="Johnson M.G."/>
            <person name="Rensing S.A."/>
            <person name="Grimwood J."/>
            <person name="Schmutz J."/>
            <person name="Mcdaniel S.F."/>
        </authorList>
    </citation>
    <scope>NUCLEOTIDE SEQUENCE</scope>
    <source>
        <strain evidence="2">R40</strain>
    </source>
</reference>
<gene>
    <name evidence="2" type="ORF">KC19_VG099800</name>
</gene>
<feature type="chain" id="PRO_5035926162" description="Secreted protein" evidence="1">
    <location>
        <begin position="21"/>
        <end position="94"/>
    </location>
</feature>
<dbReference type="EMBL" id="CM026426">
    <property type="protein sequence ID" value="KAG0572492.1"/>
    <property type="molecule type" value="Genomic_DNA"/>
</dbReference>
<accession>A0A8T0HNQ2</accession>
<proteinExistence type="predicted"/>
<name>A0A8T0HNQ2_CERPU</name>
<keyword evidence="1" id="KW-0732">Signal</keyword>
<keyword evidence="3" id="KW-1185">Reference proteome</keyword>
<protein>
    <recommendedName>
        <fullName evidence="4">Secreted protein</fullName>
    </recommendedName>
</protein>
<organism evidence="2 3">
    <name type="scientific">Ceratodon purpureus</name>
    <name type="common">Fire moss</name>
    <name type="synonym">Dicranum purpureum</name>
    <dbReference type="NCBI Taxonomy" id="3225"/>
    <lineage>
        <taxon>Eukaryota</taxon>
        <taxon>Viridiplantae</taxon>
        <taxon>Streptophyta</taxon>
        <taxon>Embryophyta</taxon>
        <taxon>Bryophyta</taxon>
        <taxon>Bryophytina</taxon>
        <taxon>Bryopsida</taxon>
        <taxon>Dicranidae</taxon>
        <taxon>Pseudoditrichales</taxon>
        <taxon>Ditrichaceae</taxon>
        <taxon>Ceratodon</taxon>
    </lineage>
</organism>
<evidence type="ECO:0000313" key="2">
    <source>
        <dbReference type="EMBL" id="KAG0572492.1"/>
    </source>
</evidence>
<evidence type="ECO:0008006" key="4">
    <source>
        <dbReference type="Google" id="ProtNLM"/>
    </source>
</evidence>
<dbReference type="AlphaFoldDB" id="A0A8T0HNQ2"/>
<sequence>MCFLQLLWSVLTLFSFSGRGRIRFSIATSQHESSTFRTALSLAEVWHALLKRNAACQVLFSPHRLIPTVNSSVPITFSYDACHCPGEYASTLIG</sequence>
<evidence type="ECO:0000313" key="3">
    <source>
        <dbReference type="Proteomes" id="UP000822688"/>
    </source>
</evidence>
<evidence type="ECO:0000256" key="1">
    <source>
        <dbReference type="SAM" id="SignalP"/>
    </source>
</evidence>